<organism evidence="5 6">
    <name type="scientific">Corynebacterium yudongzhengii</name>
    <dbReference type="NCBI Taxonomy" id="2080740"/>
    <lineage>
        <taxon>Bacteria</taxon>
        <taxon>Bacillati</taxon>
        <taxon>Actinomycetota</taxon>
        <taxon>Actinomycetes</taxon>
        <taxon>Mycobacteriales</taxon>
        <taxon>Corynebacteriaceae</taxon>
        <taxon>Corynebacterium</taxon>
    </lineage>
</organism>
<evidence type="ECO:0000259" key="4">
    <source>
        <dbReference type="Pfam" id="PF18957"/>
    </source>
</evidence>
<dbReference type="Gene3D" id="2.60.40.10">
    <property type="entry name" value="Immunoglobulins"/>
    <property type="match status" value="2"/>
</dbReference>
<dbReference type="Pfam" id="PF18957">
    <property type="entry name" value="RibLong"/>
    <property type="match status" value="1"/>
</dbReference>
<evidence type="ECO:0000259" key="3">
    <source>
        <dbReference type="Pfam" id="PF17936"/>
    </source>
</evidence>
<feature type="compositionally biased region" description="Polar residues" evidence="1">
    <location>
        <begin position="817"/>
        <end position="826"/>
    </location>
</feature>
<keyword evidence="6" id="KW-1185">Reference proteome</keyword>
<dbReference type="GO" id="GO:0005975">
    <property type="term" value="P:carbohydrate metabolic process"/>
    <property type="evidence" value="ECO:0007669"/>
    <property type="project" value="UniProtKB-ARBA"/>
</dbReference>
<feature type="domain" description="Rib" evidence="2">
    <location>
        <begin position="739"/>
        <end position="809"/>
    </location>
</feature>
<dbReference type="OrthoDB" id="4427189at2"/>
<dbReference type="InterPro" id="IPR013783">
    <property type="entry name" value="Ig-like_fold"/>
</dbReference>
<feature type="region of interest" description="Disordered" evidence="1">
    <location>
        <begin position="885"/>
        <end position="906"/>
    </location>
</feature>
<evidence type="ECO:0000259" key="2">
    <source>
        <dbReference type="Pfam" id="PF08428"/>
    </source>
</evidence>
<name>A0A2U1T540_9CORY</name>
<dbReference type="Pfam" id="PF08428">
    <property type="entry name" value="Rib"/>
    <property type="match status" value="2"/>
</dbReference>
<feature type="compositionally biased region" description="Basic and acidic residues" evidence="1">
    <location>
        <begin position="483"/>
        <end position="493"/>
    </location>
</feature>
<dbReference type="InterPro" id="IPR012706">
    <property type="entry name" value="Rib_alpha_Esp_rpt"/>
</dbReference>
<dbReference type="RefSeq" id="WP_108430597.1">
    <property type="nucleotide sequence ID" value="NZ_CP026947.1"/>
</dbReference>
<dbReference type="NCBIfam" id="NF038186">
    <property type="entry name" value="YPDG_rpt"/>
    <property type="match status" value="1"/>
</dbReference>
<gene>
    <name evidence="5" type="ORF">DF222_09005</name>
</gene>
<dbReference type="KEGG" id="cyz:C3B44_00240"/>
<dbReference type="NCBIfam" id="TIGR02331">
    <property type="entry name" value="rib_alpha"/>
    <property type="match status" value="1"/>
</dbReference>
<feature type="region of interest" description="Disordered" evidence="1">
    <location>
        <begin position="1008"/>
        <end position="1079"/>
    </location>
</feature>
<accession>A0A2U1T540</accession>
<evidence type="ECO:0000256" key="1">
    <source>
        <dbReference type="SAM" id="MobiDB-lite"/>
    </source>
</evidence>
<feature type="region of interest" description="Disordered" evidence="1">
    <location>
        <begin position="466"/>
        <end position="517"/>
    </location>
</feature>
<feature type="region of interest" description="Disordered" evidence="1">
    <location>
        <begin position="1233"/>
        <end position="1283"/>
    </location>
</feature>
<evidence type="ECO:0000313" key="6">
    <source>
        <dbReference type="Proteomes" id="UP000244989"/>
    </source>
</evidence>
<feature type="domain" description="Bacterial Ig" evidence="3">
    <location>
        <begin position="1058"/>
        <end position="1127"/>
    </location>
</feature>
<sequence>MTNAQSILSGHAYVLDNANLGSTATGNSPVPAGTTVYMQWIDRDGAVSPVYATKTHDDMGGGDGAQNGPGAYVFDLRQPWVDLAGNEHTYTASNGQSYRLWIEPYEDPVTGTLLQPLRQNGGVFPGAFRNSAGADQSGALNFINVNMQRTAVFMAPPADYGVEDLVLPEEEWVKDDQGPISNPAVNTSAKHTVSGRVWIENTDARLDGPGKDSADPAAVGYEVVMSTLTPEGITAYSERVERFPQKNQTQAAIELLRENPDFIATTVVGKTDEEGRYTLRFPEDPDLGQTLTNQSERYLFGFVRDRDGNVRKAYSPFAMSTYEWPDKMISFTPQAVPAQNLATRPMWHNLHFAVLPYAAASLEITNFDMLEKPGYAGQTAEIEVTGQLSDLLPNKIEWTKEDGTVLKTCENLTSLEQVNACTLEIPAEIENDEIVTAKLFTGSNVIAADSFIVKKLAEDLVPNYEDGTVQQGREETIPAPTFDNERTEEKETEPAPEGTTFAPSETKDGDEPANNPDWAEVEPNTGAITIKPGADVAVGDYEVWVEVTYPDGSKDKTSVPITVTENNPDNAAFDPSYEPTNVTVGESSTTNDPFENAEEAAPVNNASTKEGFEADGWTFEVDPNTAVITGNAPSLDELTERFNGLDEGQKGDLTKVAEGLGEDLLNPTVPVEITYGDDTTDETNANFQLVGKDGNPITDPNGDFDGDGVSNSDEIEGGSNPFDENDTPAEEPAAPVIPDPVAKQIETPRGDVPSAESGIENAGDFPEGTTFEWKEQPNVEQPGPIFGTVVVNVPGQDEPKEVAVPITVQSDADVFNPTPQEVSTNIGEEPNSDDGIANLNDLPTGTTTEWVDTPDVSTEGVVPAEITVTYPDGSSETVGVTVKVNDPTDDAGKFDPSYDPTQVKGGETAQTNDPFAGAEDAEVKGANVLDGFQADGWTFEVDPNTAIVTGTAPGLDVLAERFNDLPEVRKGDLVLVGQELNEVLNPNVPVNITYGDDSSETGNAQFQLVGQDGNPITDPNGDFDGDGVSNGDEIEGSSNPFDETSTPEPSTPVDENPPLINPVDTDDREITGTGEPGEEITVTLPDGTEITTEVDDEGNWTVEVPEGTELNPGGTVSANDGNGNKTEITVTGNGTDTDNGSSAGSVDILRCGSSVGISLLPLLLIPGALVGEVFRPQIQEINNRIQQQLGLFNPELARLANEYRHVFQGIAGFTAVLTSIGLIANAVNACSPTEGGSSSSSNNEDEGSSANGGGSGSSIEGGSSSSFGAGSSFGSSRGSSFSS</sequence>
<evidence type="ECO:0000313" key="5">
    <source>
        <dbReference type="EMBL" id="PWC01103.1"/>
    </source>
</evidence>
<comment type="caution">
    <text evidence="5">The sequence shown here is derived from an EMBL/GenBank/DDBJ whole genome shotgun (WGS) entry which is preliminary data.</text>
</comment>
<feature type="domain" description="Long Rib" evidence="4">
    <location>
        <begin position="458"/>
        <end position="564"/>
    </location>
</feature>
<dbReference type="EMBL" id="QEEZ01000018">
    <property type="protein sequence ID" value="PWC01103.1"/>
    <property type="molecule type" value="Genomic_DNA"/>
</dbReference>
<feature type="region of interest" description="Disordered" evidence="1">
    <location>
        <begin position="814"/>
        <end position="834"/>
    </location>
</feature>
<reference evidence="6" key="1">
    <citation type="submission" date="2018-04" db="EMBL/GenBank/DDBJ databases">
        <authorList>
            <person name="Liu S."/>
            <person name="Wang Z."/>
            <person name="Li J."/>
        </authorList>
    </citation>
    <scope>NUCLEOTIDE SEQUENCE [LARGE SCALE GENOMIC DNA]</scope>
    <source>
        <strain evidence="6">2189</strain>
    </source>
</reference>
<proteinExistence type="predicted"/>
<protein>
    <submittedName>
        <fullName evidence="5">Uncharacterized protein</fullName>
    </submittedName>
</protein>
<dbReference type="Proteomes" id="UP000244989">
    <property type="component" value="Unassembled WGS sequence"/>
</dbReference>
<feature type="region of interest" description="Disordered" evidence="1">
    <location>
        <begin position="689"/>
        <end position="735"/>
    </location>
</feature>
<feature type="compositionally biased region" description="Low complexity" evidence="1">
    <location>
        <begin position="1257"/>
        <end position="1283"/>
    </location>
</feature>
<dbReference type="InterPro" id="IPR041498">
    <property type="entry name" value="Big_6"/>
</dbReference>
<dbReference type="InterPro" id="IPR059115">
    <property type="entry name" value="Rib"/>
</dbReference>
<feature type="domain" description="Rib" evidence="2">
    <location>
        <begin position="811"/>
        <end position="886"/>
    </location>
</feature>
<dbReference type="Pfam" id="PF17936">
    <property type="entry name" value="Big_6"/>
    <property type="match status" value="1"/>
</dbReference>
<dbReference type="InterPro" id="IPR044055">
    <property type="entry name" value="RibLong"/>
</dbReference>
<feature type="compositionally biased region" description="Polar residues" evidence="1">
    <location>
        <begin position="1036"/>
        <end position="1048"/>
    </location>
</feature>